<protein>
    <submittedName>
        <fullName evidence="1">Uncharacterized protein</fullName>
    </submittedName>
</protein>
<name>A0A9P1MUP2_9PELO</name>
<proteinExistence type="predicted"/>
<keyword evidence="2" id="KW-1185">Reference proteome</keyword>
<evidence type="ECO:0000313" key="1">
    <source>
        <dbReference type="EMBL" id="CAI5439506.1"/>
    </source>
</evidence>
<dbReference type="AlphaFoldDB" id="A0A9P1MUP2"/>
<comment type="caution">
    <text evidence="1">The sequence shown here is derived from an EMBL/GenBank/DDBJ whole genome shotgun (WGS) entry which is preliminary data.</text>
</comment>
<dbReference type="EMBL" id="CANHGI010000001">
    <property type="protein sequence ID" value="CAI5439506.1"/>
    <property type="molecule type" value="Genomic_DNA"/>
</dbReference>
<reference evidence="1" key="1">
    <citation type="submission" date="2022-11" db="EMBL/GenBank/DDBJ databases">
        <authorList>
            <person name="Kikuchi T."/>
        </authorList>
    </citation>
    <scope>NUCLEOTIDE SEQUENCE</scope>
    <source>
        <strain evidence="1">PS1010</strain>
    </source>
</reference>
<organism evidence="1 2">
    <name type="scientific">Caenorhabditis angaria</name>
    <dbReference type="NCBI Taxonomy" id="860376"/>
    <lineage>
        <taxon>Eukaryota</taxon>
        <taxon>Metazoa</taxon>
        <taxon>Ecdysozoa</taxon>
        <taxon>Nematoda</taxon>
        <taxon>Chromadorea</taxon>
        <taxon>Rhabditida</taxon>
        <taxon>Rhabditina</taxon>
        <taxon>Rhabditomorpha</taxon>
        <taxon>Rhabditoidea</taxon>
        <taxon>Rhabditidae</taxon>
        <taxon>Peloderinae</taxon>
        <taxon>Caenorhabditis</taxon>
    </lineage>
</organism>
<evidence type="ECO:0000313" key="2">
    <source>
        <dbReference type="Proteomes" id="UP001152747"/>
    </source>
</evidence>
<gene>
    <name evidence="1" type="ORF">CAMP_LOCUS2143</name>
</gene>
<accession>A0A9P1MUP2</accession>
<dbReference type="Proteomes" id="UP001152747">
    <property type="component" value="Unassembled WGS sequence"/>
</dbReference>
<sequence>MVCLQMASAPFIQHRSSSLRSQKNANVIFYLEYSLRSCEKHPSTRKSLRNSKKRFFAKEKKVDVESALY</sequence>